<dbReference type="AlphaFoldDB" id="F9X1A2"/>
<dbReference type="PROSITE" id="PS50089">
    <property type="entry name" value="ZF_RING_2"/>
    <property type="match status" value="1"/>
</dbReference>
<evidence type="ECO:0000256" key="5">
    <source>
        <dbReference type="SAM" id="MobiDB-lite"/>
    </source>
</evidence>
<name>F9X1A2_ZYMTI</name>
<accession>F9X1A2</accession>
<dbReference type="InterPro" id="IPR050731">
    <property type="entry name" value="HRD1_E3_ubiq-ligases"/>
</dbReference>
<dbReference type="HOGENOM" id="CLU_943999_0_0_1"/>
<dbReference type="GO" id="GO:0008270">
    <property type="term" value="F:zinc ion binding"/>
    <property type="evidence" value="ECO:0007669"/>
    <property type="project" value="UniProtKB-KW"/>
</dbReference>
<reference evidence="7 8" key="1">
    <citation type="journal article" date="2011" name="PLoS Genet.">
        <title>Finished genome of the fungal wheat pathogen Mycosphaerella graminicola reveals dispensome structure, chromosome plasticity, and stealth pathogenesis.</title>
        <authorList>
            <person name="Goodwin S.B."/>
            <person name="Ben M'barek S."/>
            <person name="Dhillon B."/>
            <person name="Wittenberg A.H.J."/>
            <person name="Crane C.F."/>
            <person name="Hane J.K."/>
            <person name="Foster A.J."/>
            <person name="Van der Lee T.A.J."/>
            <person name="Grimwood J."/>
            <person name="Aerts A."/>
            <person name="Antoniw J."/>
            <person name="Bailey A."/>
            <person name="Bluhm B."/>
            <person name="Bowler J."/>
            <person name="Bristow J."/>
            <person name="van der Burgt A."/>
            <person name="Canto-Canche B."/>
            <person name="Churchill A.C.L."/>
            <person name="Conde-Ferraez L."/>
            <person name="Cools H.J."/>
            <person name="Coutinho P.M."/>
            <person name="Csukai M."/>
            <person name="Dehal P."/>
            <person name="De Wit P."/>
            <person name="Donzelli B."/>
            <person name="van de Geest H.C."/>
            <person name="van Ham R.C.H.J."/>
            <person name="Hammond-Kosack K.E."/>
            <person name="Henrissat B."/>
            <person name="Kilian A."/>
            <person name="Kobayashi A.K."/>
            <person name="Koopmann E."/>
            <person name="Kourmpetis Y."/>
            <person name="Kuzniar A."/>
            <person name="Lindquist E."/>
            <person name="Lombard V."/>
            <person name="Maliepaard C."/>
            <person name="Martins N."/>
            <person name="Mehrabi R."/>
            <person name="Nap J.P.H."/>
            <person name="Ponomarenko A."/>
            <person name="Rudd J.J."/>
            <person name="Salamov A."/>
            <person name="Schmutz J."/>
            <person name="Schouten H.J."/>
            <person name="Shapiro H."/>
            <person name="Stergiopoulos I."/>
            <person name="Torriani S.F.F."/>
            <person name="Tu H."/>
            <person name="de Vries R.P."/>
            <person name="Waalwijk C."/>
            <person name="Ware S.B."/>
            <person name="Wiebenga A."/>
            <person name="Zwiers L.-H."/>
            <person name="Oliver R.P."/>
            <person name="Grigoriev I.V."/>
            <person name="Kema G.H.J."/>
        </authorList>
    </citation>
    <scope>NUCLEOTIDE SEQUENCE [LARGE SCALE GENOMIC DNA]</scope>
    <source>
        <strain evidence="8">CBS 115943 / IPO323</strain>
    </source>
</reference>
<evidence type="ECO:0000256" key="4">
    <source>
        <dbReference type="PROSITE-ProRule" id="PRU00175"/>
    </source>
</evidence>
<gene>
    <name evidence="7" type="ORF">MYCGRDRAFT_89718</name>
</gene>
<keyword evidence="8" id="KW-1185">Reference proteome</keyword>
<dbReference type="KEGG" id="ztr:MYCGRDRAFT_89718"/>
<keyword evidence="3" id="KW-0862">Zinc</keyword>
<dbReference type="GO" id="GO:0061630">
    <property type="term" value="F:ubiquitin protein ligase activity"/>
    <property type="evidence" value="ECO:0007669"/>
    <property type="project" value="TreeGrafter"/>
</dbReference>
<dbReference type="GeneID" id="13399121"/>
<dbReference type="EMBL" id="CM001196">
    <property type="protein sequence ID" value="EGP92158.1"/>
    <property type="molecule type" value="Genomic_DNA"/>
</dbReference>
<dbReference type="SUPFAM" id="SSF57850">
    <property type="entry name" value="RING/U-box"/>
    <property type="match status" value="1"/>
</dbReference>
<dbReference type="GO" id="GO:0043161">
    <property type="term" value="P:proteasome-mediated ubiquitin-dependent protein catabolic process"/>
    <property type="evidence" value="ECO:0007669"/>
    <property type="project" value="TreeGrafter"/>
</dbReference>
<feature type="compositionally biased region" description="Acidic residues" evidence="5">
    <location>
        <begin position="275"/>
        <end position="295"/>
    </location>
</feature>
<proteinExistence type="predicted"/>
<dbReference type="Pfam" id="PF13639">
    <property type="entry name" value="zf-RING_2"/>
    <property type="match status" value="1"/>
</dbReference>
<dbReference type="InterPro" id="IPR013083">
    <property type="entry name" value="Znf_RING/FYVE/PHD"/>
</dbReference>
<dbReference type="Gene3D" id="3.30.40.10">
    <property type="entry name" value="Zinc/RING finger domain, C3HC4 (zinc finger)"/>
    <property type="match status" value="1"/>
</dbReference>
<dbReference type="PANTHER" id="PTHR22763">
    <property type="entry name" value="RING ZINC FINGER PROTEIN"/>
    <property type="match status" value="1"/>
</dbReference>
<dbReference type="SMART" id="SM00184">
    <property type="entry name" value="RING"/>
    <property type="match status" value="1"/>
</dbReference>
<evidence type="ECO:0000256" key="2">
    <source>
        <dbReference type="ARBA" id="ARBA00022771"/>
    </source>
</evidence>
<feature type="domain" description="RING-type" evidence="6">
    <location>
        <begin position="137"/>
        <end position="180"/>
    </location>
</feature>
<keyword evidence="2 4" id="KW-0863">Zinc-finger</keyword>
<protein>
    <recommendedName>
        <fullName evidence="6">RING-type domain-containing protein</fullName>
    </recommendedName>
</protein>
<evidence type="ECO:0000313" key="8">
    <source>
        <dbReference type="Proteomes" id="UP000008062"/>
    </source>
</evidence>
<dbReference type="STRING" id="336722.F9X1A2"/>
<evidence type="ECO:0000256" key="1">
    <source>
        <dbReference type="ARBA" id="ARBA00022723"/>
    </source>
</evidence>
<feature type="region of interest" description="Disordered" evidence="5">
    <location>
        <begin position="269"/>
        <end position="295"/>
    </location>
</feature>
<keyword evidence="1" id="KW-0479">Metal-binding</keyword>
<dbReference type="RefSeq" id="XP_003857182.1">
    <property type="nucleotide sequence ID" value="XM_003857134.1"/>
</dbReference>
<evidence type="ECO:0000259" key="6">
    <source>
        <dbReference type="PROSITE" id="PS50089"/>
    </source>
</evidence>
<evidence type="ECO:0000256" key="3">
    <source>
        <dbReference type="ARBA" id="ARBA00022833"/>
    </source>
</evidence>
<dbReference type="InterPro" id="IPR001841">
    <property type="entry name" value="Znf_RING"/>
</dbReference>
<dbReference type="GO" id="GO:0012505">
    <property type="term" value="C:endomembrane system"/>
    <property type="evidence" value="ECO:0007669"/>
    <property type="project" value="TreeGrafter"/>
</dbReference>
<dbReference type="OrthoDB" id="8062037at2759"/>
<evidence type="ECO:0000313" key="7">
    <source>
        <dbReference type="EMBL" id="EGP92158.1"/>
    </source>
</evidence>
<dbReference type="InParanoid" id="F9X1A2"/>
<organism evidence="7 8">
    <name type="scientific">Zymoseptoria tritici (strain CBS 115943 / IPO323)</name>
    <name type="common">Speckled leaf blotch fungus</name>
    <name type="synonym">Septoria tritici</name>
    <dbReference type="NCBI Taxonomy" id="336722"/>
    <lineage>
        <taxon>Eukaryota</taxon>
        <taxon>Fungi</taxon>
        <taxon>Dikarya</taxon>
        <taxon>Ascomycota</taxon>
        <taxon>Pezizomycotina</taxon>
        <taxon>Dothideomycetes</taxon>
        <taxon>Dothideomycetidae</taxon>
        <taxon>Mycosphaerellales</taxon>
        <taxon>Mycosphaerellaceae</taxon>
        <taxon>Zymoseptoria</taxon>
    </lineage>
</organism>
<dbReference type="Proteomes" id="UP000008062">
    <property type="component" value="Chromosome 1"/>
</dbReference>
<sequence length="295" mass="31838">MAENNGEHVDGTHCVHCPAHLRDHCPGLTNSRQYQPSTANSMAAVLEASGPLDFRSSFRSAAAVRESVAIEDISSLLALLRAQEIDDSASESDSSASDDFDEMPILIPHDYDSGPSITLRTTYADSLTVNTAETFECAICRERHDSGHKTTCGHLFDVVCLQDWVRISEPQEGFKCPTCRASLVANDIITEPDAANTVETPTATTQSASTASRYTLTSNVTNVRFYVAQVDGPHPQVYFGSTNNIQAREYIGTGDRALALADGNPLSELRGTEVSLDDDEEEEGMLDDVEDSGAA</sequence>